<feature type="region of interest" description="Disordered" evidence="1">
    <location>
        <begin position="68"/>
        <end position="94"/>
    </location>
</feature>
<gene>
    <name evidence="3" type="ORF">ASZ90_004876</name>
</gene>
<keyword evidence="2" id="KW-0812">Transmembrane</keyword>
<sequence>MEGNLFEYLLIIFFIVAALQNFLGKKKKQQRQREKQAEQEVHTPRERRVEKQESTKDILEQLFGLKIPDEDGSQKSRTPSDITEESYGYNDSSWNPEEEFKDVIVNTPPRTVKKEKFHTESEFINPTKALEKKIADARKSLQNLPDDIEVEDLSETTYASNFVMSLKRKITNPETIREFILFSEILNKPKALRR</sequence>
<feature type="region of interest" description="Disordered" evidence="1">
    <location>
        <begin position="30"/>
        <end position="54"/>
    </location>
</feature>
<accession>A0A0W8FWR9</accession>
<keyword evidence="2" id="KW-0472">Membrane</keyword>
<reference evidence="3" key="1">
    <citation type="journal article" date="2015" name="Proc. Natl. Acad. Sci. U.S.A.">
        <title>Networks of energetic and metabolic interactions define dynamics in microbial communities.</title>
        <authorList>
            <person name="Embree M."/>
            <person name="Liu J.K."/>
            <person name="Al-Bassam M.M."/>
            <person name="Zengler K."/>
        </authorList>
    </citation>
    <scope>NUCLEOTIDE SEQUENCE</scope>
</reference>
<feature type="compositionally biased region" description="Basic and acidic residues" evidence="1">
    <location>
        <begin position="31"/>
        <end position="54"/>
    </location>
</feature>
<feature type="transmembrane region" description="Helical" evidence="2">
    <location>
        <begin position="6"/>
        <end position="23"/>
    </location>
</feature>
<dbReference type="AlphaFoldDB" id="A0A0W8FWR9"/>
<protein>
    <submittedName>
        <fullName evidence="3">Uncharacterized protein</fullName>
    </submittedName>
</protein>
<evidence type="ECO:0000313" key="3">
    <source>
        <dbReference type="EMBL" id="KUG25302.1"/>
    </source>
</evidence>
<evidence type="ECO:0000256" key="1">
    <source>
        <dbReference type="SAM" id="MobiDB-lite"/>
    </source>
</evidence>
<keyword evidence="2" id="KW-1133">Transmembrane helix</keyword>
<dbReference type="EMBL" id="LNQE01000721">
    <property type="protein sequence ID" value="KUG25302.1"/>
    <property type="molecule type" value="Genomic_DNA"/>
</dbReference>
<evidence type="ECO:0000256" key="2">
    <source>
        <dbReference type="SAM" id="Phobius"/>
    </source>
</evidence>
<proteinExistence type="predicted"/>
<comment type="caution">
    <text evidence="3">The sequence shown here is derived from an EMBL/GenBank/DDBJ whole genome shotgun (WGS) entry which is preliminary data.</text>
</comment>
<organism evidence="3">
    <name type="scientific">hydrocarbon metagenome</name>
    <dbReference type="NCBI Taxonomy" id="938273"/>
    <lineage>
        <taxon>unclassified sequences</taxon>
        <taxon>metagenomes</taxon>
        <taxon>ecological metagenomes</taxon>
    </lineage>
</organism>
<name>A0A0W8FWR9_9ZZZZ</name>